<keyword evidence="1" id="KW-1133">Transmembrane helix</keyword>
<gene>
    <name evidence="6" type="ORF">ACM44_08285</name>
</gene>
<dbReference type="InterPro" id="IPR019859">
    <property type="entry name" value="Motility-assoc_prot_GldM"/>
</dbReference>
<proteinExistence type="predicted"/>
<evidence type="ECO:0000313" key="7">
    <source>
        <dbReference type="Proteomes" id="UP000035900"/>
    </source>
</evidence>
<dbReference type="InterPro" id="IPR048406">
    <property type="entry name" value="GldM_Ig-like-2"/>
</dbReference>
<dbReference type="Proteomes" id="UP000035900">
    <property type="component" value="Unassembled WGS sequence"/>
</dbReference>
<dbReference type="PATRIC" id="fig|1304281.5.peg.1777"/>
<evidence type="ECO:0000259" key="5">
    <source>
        <dbReference type="Pfam" id="PF21602"/>
    </source>
</evidence>
<dbReference type="RefSeq" id="WP_048499569.1">
    <property type="nucleotide sequence ID" value="NZ_LFNG01000010.1"/>
</dbReference>
<evidence type="ECO:0000259" key="4">
    <source>
        <dbReference type="Pfam" id="PF21601"/>
    </source>
</evidence>
<evidence type="ECO:0000259" key="3">
    <source>
        <dbReference type="Pfam" id="PF12081"/>
    </source>
</evidence>
<dbReference type="NCBIfam" id="TIGR03517">
    <property type="entry name" value="GldM_gliding"/>
    <property type="match status" value="1"/>
</dbReference>
<dbReference type="InterPro" id="IPR022720">
    <property type="entry name" value="Motility-assoc_prot_GldM_N"/>
</dbReference>
<reference evidence="6 7" key="1">
    <citation type="journal article" date="2004" name="Int. J. Syst. Evol. Microbiol.">
        <title>Kaistella koreensis gen. nov., sp. nov., a novel member of the Chryseobacterium-Bergeyella-Riemerella branch.</title>
        <authorList>
            <person name="Kim M.K."/>
            <person name="Im W.T."/>
            <person name="Shin Y.K."/>
            <person name="Lim J.H."/>
            <person name="Kim S.H."/>
            <person name="Lee B.C."/>
            <person name="Park M.Y."/>
            <person name="Lee K.Y."/>
            <person name="Lee S.T."/>
        </authorList>
    </citation>
    <scope>NUCLEOTIDE SEQUENCE [LARGE SCALE GENOMIC DNA]</scope>
    <source>
        <strain evidence="6 7">CCUG 49689</strain>
    </source>
</reference>
<dbReference type="STRING" id="1304281.ACM44_08285"/>
<dbReference type="OrthoDB" id="1490890at2"/>
<keyword evidence="1" id="KW-0812">Transmembrane</keyword>
<organism evidence="6 7">
    <name type="scientific">Chryseobacterium koreense CCUG 49689</name>
    <dbReference type="NCBI Taxonomy" id="1304281"/>
    <lineage>
        <taxon>Bacteria</taxon>
        <taxon>Pseudomonadati</taxon>
        <taxon>Bacteroidota</taxon>
        <taxon>Flavobacteriia</taxon>
        <taxon>Flavobacteriales</taxon>
        <taxon>Weeksellaceae</taxon>
        <taxon>Chryseobacterium group</taxon>
        <taxon>Chryseobacterium</taxon>
    </lineage>
</organism>
<dbReference type="Pfam" id="PF21601">
    <property type="entry name" value="GldM_2nd"/>
    <property type="match status" value="1"/>
</dbReference>
<accession>A0A0J7IZD6</accession>
<sequence>MAQGKQTPRQKMINLMYLVFIAMLAMQIDQEIIRSYRDTTDSLEETRTLTQTNNDIFERTLQEKQKLTPDTFTKPLQDYEGLKAKAEDLVSFIDGIKAKLSKESDYDKNLDIAESFPSLNNTEPSTVNFFAEGDETKPSKTAKDLIAKIEAFKTYINQTFGANKDMKEVVDRTNKQMITEFAKKQNGKSWLQYKFYNQPLIAALSNLEVIQSSVRGIQGDAISRMLQEKIDANIKFDKYEAIVSAPSTVILGEPAQAKVAIGNYSSSVPGLSMPGLTIQNGQGVTNLNTSAIGDHKFAGTISFTDVNGKVWSLPYDHTYKVIAGAQELKAQKGAILTADKMNVLYRGLPNPVSGSILGADMSGISLSAVGATVSGSGGKWTVTPGSGNTVKLTISGKDPKGTVISQPFEFRIKNVPPPVGQIQGQTVVSMPASSIPNQHVSVAMPDFDFPVSFTVNSFMFKVQGKAGMMITGNSMSNTAALTKNLRNGDIAYIYNIQATATGLGGQTLKQIPPVVINVQ</sequence>
<dbReference type="EMBL" id="LFNG01000010">
    <property type="protein sequence ID" value="KMQ71169.1"/>
    <property type="molecule type" value="Genomic_DNA"/>
</dbReference>
<dbReference type="Pfam" id="PF12080">
    <property type="entry name" value="GldM_4th"/>
    <property type="match status" value="1"/>
</dbReference>
<keyword evidence="1" id="KW-0472">Membrane</keyword>
<keyword evidence="7" id="KW-1185">Reference proteome</keyword>
<protein>
    <submittedName>
        <fullName evidence="6">Gliding motility protein GldM</fullName>
    </submittedName>
</protein>
<dbReference type="AlphaFoldDB" id="A0A0J7IZD6"/>
<evidence type="ECO:0000313" key="6">
    <source>
        <dbReference type="EMBL" id="KMQ71169.1"/>
    </source>
</evidence>
<dbReference type="Pfam" id="PF12081">
    <property type="entry name" value="GldM_1st"/>
    <property type="match status" value="1"/>
</dbReference>
<comment type="caution">
    <text evidence="6">The sequence shown here is derived from an EMBL/GenBank/DDBJ whole genome shotgun (WGS) entry which is preliminary data.</text>
</comment>
<dbReference type="InterPro" id="IPR048405">
    <property type="entry name" value="GldM_Ig-like-1"/>
</dbReference>
<feature type="domain" description="Gliding motility-associated protein GldM second immunoglobulin-like" evidence="5">
    <location>
        <begin position="336"/>
        <end position="413"/>
    </location>
</feature>
<evidence type="ECO:0000259" key="2">
    <source>
        <dbReference type="Pfam" id="PF12080"/>
    </source>
</evidence>
<dbReference type="InterPro" id="IPR022719">
    <property type="entry name" value="Motility-assoc_prot_GldM_C"/>
</dbReference>
<name>A0A0J7IZD6_9FLAO</name>
<feature type="transmembrane region" description="Helical" evidence="1">
    <location>
        <begin position="12"/>
        <end position="28"/>
    </location>
</feature>
<evidence type="ECO:0000256" key="1">
    <source>
        <dbReference type="SAM" id="Phobius"/>
    </source>
</evidence>
<feature type="domain" description="Gliding motility-associated protein GldM N-terminal" evidence="3">
    <location>
        <begin position="31"/>
        <end position="227"/>
    </location>
</feature>
<feature type="domain" description="Gliding motility-associated protein GldM first immunoglobulin-like" evidence="4">
    <location>
        <begin position="232"/>
        <end position="322"/>
    </location>
</feature>
<dbReference type="Pfam" id="PF21602">
    <property type="entry name" value="GldM_3rd"/>
    <property type="match status" value="1"/>
</dbReference>
<feature type="domain" description="Gliding motility-associated protein GldM C-terminal" evidence="2">
    <location>
        <begin position="416"/>
        <end position="519"/>
    </location>
</feature>